<organism evidence="1 2">
    <name type="scientific">Providencia stuartii ATCC 25827</name>
    <dbReference type="NCBI Taxonomy" id="471874"/>
    <lineage>
        <taxon>Bacteria</taxon>
        <taxon>Pseudomonadati</taxon>
        <taxon>Pseudomonadota</taxon>
        <taxon>Gammaproteobacteria</taxon>
        <taxon>Enterobacterales</taxon>
        <taxon>Morganellaceae</taxon>
        <taxon>Providencia</taxon>
    </lineage>
</organism>
<sequence>MKELTLKEVKLVSGGTFNLCKPPVTTTPKVSVQPSVPAPAPTPVVKGGTVTTTVIKDSYNFNAIGNNGSTFNVTY</sequence>
<accession>A0AA86YJR5</accession>
<dbReference type="RefSeq" id="WP_004920028.1">
    <property type="nucleotide sequence ID" value="NZ_DS607663.1"/>
</dbReference>
<protein>
    <submittedName>
        <fullName evidence="1">Uncharacterized protein</fullName>
    </submittedName>
</protein>
<gene>
    <name evidence="1" type="ORF">PROSTU_02677</name>
</gene>
<evidence type="ECO:0000313" key="2">
    <source>
        <dbReference type="Proteomes" id="UP000004506"/>
    </source>
</evidence>
<comment type="caution">
    <text evidence="1">The sequence shown here is derived from an EMBL/GenBank/DDBJ whole genome shotgun (WGS) entry which is preliminary data.</text>
</comment>
<reference evidence="2" key="1">
    <citation type="submission" date="2008-04" db="EMBL/GenBank/DDBJ databases">
        <title>Draft genome sequence of Providencia stuartii (ATCC 25827).</title>
        <authorList>
            <person name="Sudarsanam P."/>
            <person name="Ley R."/>
            <person name="Guruge J."/>
            <person name="Turnbaugh P.J."/>
            <person name="Mahowald M."/>
            <person name="Liep D."/>
            <person name="Gordon J."/>
        </authorList>
    </citation>
    <scope>NUCLEOTIDE SEQUENCE [LARGE SCALE GENOMIC DNA]</scope>
    <source>
        <strain evidence="2">ATCC 25827</strain>
    </source>
</reference>
<evidence type="ECO:0000313" key="1">
    <source>
        <dbReference type="EMBL" id="EDU59488.1"/>
    </source>
</evidence>
<proteinExistence type="predicted"/>
<dbReference type="Proteomes" id="UP000004506">
    <property type="component" value="Unassembled WGS sequence"/>
</dbReference>
<name>A0AA86YJR5_PROST</name>
<reference evidence="1 2" key="3">
    <citation type="submission" date="2008-05" db="EMBL/GenBank/DDBJ databases">
        <authorList>
            <person name="Fulton L."/>
            <person name="Clifton S."/>
            <person name="Fulton B."/>
            <person name="Xu J."/>
            <person name="Minx P."/>
            <person name="Pepin K.H."/>
            <person name="Johnson M."/>
            <person name="Thiruvilangam P."/>
            <person name="Bhonagiri V."/>
            <person name="Nash W.E."/>
            <person name="Mardis E.R."/>
            <person name="Wilson R.K."/>
        </authorList>
    </citation>
    <scope>NUCLEOTIDE SEQUENCE [LARGE SCALE GENOMIC DNA]</scope>
    <source>
        <strain evidence="1 2">ATCC 25827</strain>
    </source>
</reference>
<dbReference type="AlphaFoldDB" id="A0AA86YJR5"/>
<dbReference type="EMBL" id="ABJD02000101">
    <property type="protein sequence ID" value="EDU59488.1"/>
    <property type="molecule type" value="Genomic_DNA"/>
</dbReference>
<reference evidence="2" key="2">
    <citation type="submission" date="2008-04" db="EMBL/GenBank/DDBJ databases">
        <title>Draft genome sequence of Providencia stuartii(ATCC 25827).</title>
        <authorList>
            <person name="Sudarsanam P."/>
            <person name="Ley R."/>
            <person name="Guruge J."/>
            <person name="Turnbaugh P.J."/>
            <person name="Mahowald M."/>
            <person name="Liep D."/>
            <person name="Gordon J."/>
        </authorList>
    </citation>
    <scope>NUCLEOTIDE SEQUENCE [LARGE SCALE GENOMIC DNA]</scope>
    <source>
        <strain evidence="2">ATCC 25827</strain>
    </source>
</reference>